<dbReference type="GO" id="GO:0005886">
    <property type="term" value="C:plasma membrane"/>
    <property type="evidence" value="ECO:0007669"/>
    <property type="project" value="UniProtKB-SubCell"/>
</dbReference>
<feature type="active site" evidence="10">
    <location>
        <position position="264"/>
    </location>
</feature>
<keyword evidence="9" id="KW-0449">Lipoprotein</keyword>
<evidence type="ECO:0000256" key="8">
    <source>
        <dbReference type="ARBA" id="ARBA00023180"/>
    </source>
</evidence>
<dbReference type="InterPro" id="IPR001461">
    <property type="entry name" value="Aspartic_peptidase_A1"/>
</dbReference>
<evidence type="ECO:0000256" key="4">
    <source>
        <dbReference type="ARBA" id="ARBA00022670"/>
    </source>
</evidence>
<feature type="region of interest" description="Disordered" evidence="12">
    <location>
        <begin position="100"/>
        <end position="131"/>
    </location>
</feature>
<keyword evidence="5 11" id="KW-0064">Aspartyl protease</keyword>
<dbReference type="InterPro" id="IPR001969">
    <property type="entry name" value="Aspartic_peptidase_AS"/>
</dbReference>
<dbReference type="GO" id="GO:0004190">
    <property type="term" value="F:aspartic-type endopeptidase activity"/>
    <property type="evidence" value="ECO:0007669"/>
    <property type="project" value="UniProtKB-KW"/>
</dbReference>
<proteinExistence type="inferred from homology"/>
<dbReference type="PANTHER" id="PTHR47966">
    <property type="entry name" value="BETA-SITE APP-CLEAVING ENZYME, ISOFORM A-RELATED"/>
    <property type="match status" value="1"/>
</dbReference>
<dbReference type="PROSITE" id="PS00141">
    <property type="entry name" value="ASP_PROTEASE"/>
    <property type="match status" value="2"/>
</dbReference>
<evidence type="ECO:0000259" key="13">
    <source>
        <dbReference type="PROSITE" id="PS51767"/>
    </source>
</evidence>
<dbReference type="InterPro" id="IPR034164">
    <property type="entry name" value="Pepsin-like_dom"/>
</dbReference>
<feature type="domain" description="Peptidase A1" evidence="13">
    <location>
        <begin position="246"/>
        <end position="561"/>
    </location>
</feature>
<dbReference type="GO" id="GO:0006508">
    <property type="term" value="P:proteolysis"/>
    <property type="evidence" value="ECO:0007669"/>
    <property type="project" value="UniProtKB-KW"/>
</dbReference>
<dbReference type="STRING" id="58919.A0A316ZAY0"/>
<accession>A0A316ZAY0</accession>
<dbReference type="AlphaFoldDB" id="A0A316ZAY0"/>
<evidence type="ECO:0000256" key="7">
    <source>
        <dbReference type="ARBA" id="ARBA00023136"/>
    </source>
</evidence>
<dbReference type="GeneID" id="37269836"/>
<keyword evidence="6 11" id="KW-0378">Hydrolase</keyword>
<keyword evidence="7" id="KW-0472">Membrane</keyword>
<evidence type="ECO:0000256" key="10">
    <source>
        <dbReference type="PIRSR" id="PIRSR601461-1"/>
    </source>
</evidence>
<comment type="similarity">
    <text evidence="2 11">Belongs to the peptidase A1 family.</text>
</comment>
<feature type="region of interest" description="Disordered" evidence="12">
    <location>
        <begin position="181"/>
        <end position="207"/>
    </location>
</feature>
<comment type="subcellular location">
    <subcellularLocation>
        <location evidence="1">Cell membrane</location>
    </subcellularLocation>
</comment>
<dbReference type="FunFam" id="2.40.70.10:FF:000060">
    <property type="entry name" value="Aspartic-type endopeptidase ctsD"/>
    <property type="match status" value="1"/>
</dbReference>
<dbReference type="FunFam" id="2.40.70.10:FF:000008">
    <property type="entry name" value="Cathepsin D"/>
    <property type="match status" value="1"/>
</dbReference>
<evidence type="ECO:0000256" key="5">
    <source>
        <dbReference type="ARBA" id="ARBA00022750"/>
    </source>
</evidence>
<evidence type="ECO:0000313" key="15">
    <source>
        <dbReference type="Proteomes" id="UP000245946"/>
    </source>
</evidence>
<feature type="region of interest" description="Disordered" evidence="12">
    <location>
        <begin position="73"/>
        <end position="92"/>
    </location>
</feature>
<dbReference type="CDD" id="cd05471">
    <property type="entry name" value="pepsin_like"/>
    <property type="match status" value="1"/>
</dbReference>
<dbReference type="InterPro" id="IPR021109">
    <property type="entry name" value="Peptidase_aspartic_dom_sf"/>
</dbReference>
<evidence type="ECO:0000313" key="14">
    <source>
        <dbReference type="EMBL" id="PWN98082.1"/>
    </source>
</evidence>
<evidence type="ECO:0000256" key="3">
    <source>
        <dbReference type="ARBA" id="ARBA00022475"/>
    </source>
</evidence>
<evidence type="ECO:0000256" key="12">
    <source>
        <dbReference type="SAM" id="MobiDB-lite"/>
    </source>
</evidence>
<dbReference type="Pfam" id="PF00026">
    <property type="entry name" value="Asp"/>
    <property type="match status" value="1"/>
</dbReference>
<dbReference type="PANTHER" id="PTHR47966:SF75">
    <property type="entry name" value="ENDOPEPTIDASE (CTSD), PUTATIVE (AFU_ORTHOLOGUE AFUA_4G07040)-RELATED"/>
    <property type="match status" value="1"/>
</dbReference>
<evidence type="ECO:0000256" key="6">
    <source>
        <dbReference type="ARBA" id="ARBA00022801"/>
    </source>
</evidence>
<keyword evidence="4 11" id="KW-0645">Protease</keyword>
<feature type="active site" evidence="10">
    <location>
        <position position="451"/>
    </location>
</feature>
<evidence type="ECO:0000256" key="2">
    <source>
        <dbReference type="ARBA" id="ARBA00007447"/>
    </source>
</evidence>
<name>A0A316ZAY0_9BASI</name>
<keyword evidence="15" id="KW-1185">Reference proteome</keyword>
<gene>
    <name evidence="14" type="ORF">FA09DRAFT_329718</name>
</gene>
<dbReference type="PROSITE" id="PS51767">
    <property type="entry name" value="PEPTIDASE_A1"/>
    <property type="match status" value="1"/>
</dbReference>
<dbReference type="Gene3D" id="2.40.70.10">
    <property type="entry name" value="Acid Proteases"/>
    <property type="match status" value="2"/>
</dbReference>
<keyword evidence="8" id="KW-0325">Glycoprotein</keyword>
<reference evidence="14 15" key="1">
    <citation type="journal article" date="2018" name="Mol. Biol. Evol.">
        <title>Broad Genomic Sampling Reveals a Smut Pathogenic Ancestry of the Fungal Clade Ustilaginomycotina.</title>
        <authorList>
            <person name="Kijpornyongpan T."/>
            <person name="Mondo S.J."/>
            <person name="Barry K."/>
            <person name="Sandor L."/>
            <person name="Lee J."/>
            <person name="Lipzen A."/>
            <person name="Pangilinan J."/>
            <person name="LaButti K."/>
            <person name="Hainaut M."/>
            <person name="Henrissat B."/>
            <person name="Grigoriev I.V."/>
            <person name="Spatafora J.W."/>
            <person name="Aime M.C."/>
        </authorList>
    </citation>
    <scope>NUCLEOTIDE SEQUENCE [LARGE SCALE GENOMIC DNA]</scope>
    <source>
        <strain evidence="14 15">MCA 4186</strain>
    </source>
</reference>
<evidence type="ECO:0000256" key="1">
    <source>
        <dbReference type="ARBA" id="ARBA00004236"/>
    </source>
</evidence>
<dbReference type="RefSeq" id="XP_025598361.1">
    <property type="nucleotide sequence ID" value="XM_025742292.1"/>
</dbReference>
<evidence type="ECO:0000256" key="11">
    <source>
        <dbReference type="RuleBase" id="RU000454"/>
    </source>
</evidence>
<dbReference type="EMBL" id="KZ819292">
    <property type="protein sequence ID" value="PWN98082.1"/>
    <property type="molecule type" value="Genomic_DNA"/>
</dbReference>
<feature type="compositionally biased region" description="Basic and acidic residues" evidence="12">
    <location>
        <begin position="73"/>
        <end position="88"/>
    </location>
</feature>
<dbReference type="PRINTS" id="PR00792">
    <property type="entry name" value="PEPSIN"/>
</dbReference>
<dbReference type="Proteomes" id="UP000245946">
    <property type="component" value="Unassembled WGS sequence"/>
</dbReference>
<dbReference type="OrthoDB" id="2747330at2759"/>
<sequence>MCSGAADAGWAVYGAVSAWCAAVQHLLRAAWCSSCVASTPSLCAEPPADSRVQVLQRHLNSAVKKVARITARDAPSDEAMHAAMEQRRRAAALGRRSLPIAGTSEDEHPMPRSPSPSRRAHHKRSPQPATFAAGRHGRIGVVIPQKEQGTPERRLLGALGGLLNDEHPDLASATLIGPPVAAQTGTSAHSYATKKKSNKAAATPDGSGGFPKSAWAAANSGGVQKAKAPTAKDSLGLDIEANDVGYVATVQIGSASTPFRLLIDSGSADTWVPSTACDNCSDQHQRLGKKISSSFRGSQKPFSITYGTGSVSGILAQDRLMIAGLKLSNHTIGLAHKESSDFSDPSVPFDGLMGLAQQKLANSRSPTPIDALYAARLVSAPVMGYHLARAADSNNDGEVTFGGVDASKFKGQLVEVPNVSTQGFWEIKLDGVKFGGKTIASLSKGRTAILDTGTTLIVAPQADADAVHRAIPGAKSDGQGGYTIPCTTTGAVTFSFGGREWPMTPNDMKFLPVDSQNLKGDCISSISAGDVGQANEWLVGAAFLRNIYLATNTKSNSVGLGALA</sequence>
<evidence type="ECO:0000256" key="9">
    <source>
        <dbReference type="ARBA" id="ARBA00023288"/>
    </source>
</evidence>
<dbReference type="InterPro" id="IPR033121">
    <property type="entry name" value="PEPTIDASE_A1"/>
</dbReference>
<dbReference type="SUPFAM" id="SSF50630">
    <property type="entry name" value="Acid proteases"/>
    <property type="match status" value="1"/>
</dbReference>
<keyword evidence="3" id="KW-1003">Cell membrane</keyword>
<organism evidence="14 15">
    <name type="scientific">Tilletiopsis washingtonensis</name>
    <dbReference type="NCBI Taxonomy" id="58919"/>
    <lineage>
        <taxon>Eukaryota</taxon>
        <taxon>Fungi</taxon>
        <taxon>Dikarya</taxon>
        <taxon>Basidiomycota</taxon>
        <taxon>Ustilaginomycotina</taxon>
        <taxon>Exobasidiomycetes</taxon>
        <taxon>Entylomatales</taxon>
        <taxon>Entylomatales incertae sedis</taxon>
        <taxon>Tilletiopsis</taxon>
    </lineage>
</organism>
<protein>
    <submittedName>
        <fullName evidence="14">Acid protease</fullName>
    </submittedName>
</protein>